<dbReference type="Proteomes" id="UP000196655">
    <property type="component" value="Unassembled WGS sequence"/>
</dbReference>
<evidence type="ECO:0000256" key="3">
    <source>
        <dbReference type="ARBA" id="ARBA00023125"/>
    </source>
</evidence>
<dbReference type="PANTHER" id="PTHR30346:SF0">
    <property type="entry name" value="HCA OPERON TRANSCRIPTIONAL ACTIVATOR HCAR"/>
    <property type="match status" value="1"/>
</dbReference>
<evidence type="ECO:0000313" key="7">
    <source>
        <dbReference type="Proteomes" id="UP000196655"/>
    </source>
</evidence>
<evidence type="ECO:0000313" key="6">
    <source>
        <dbReference type="EMBL" id="OWJ63733.1"/>
    </source>
</evidence>
<dbReference type="Gene3D" id="1.10.10.10">
    <property type="entry name" value="Winged helix-like DNA-binding domain superfamily/Winged helix DNA-binding domain"/>
    <property type="match status" value="1"/>
</dbReference>
<sequence>MTDPDLRSIRYATVVAEHLSFRRAANALGIRQSAISRRVRRLEDTIGVSFFERHSGGLLLTNAGRTFIRDARRILSCLDRIIERANREGRAEAGRLTIGFFPSLVSGRLQTALRDFRRSNPDIVLEMMEGSPVDQLEWLRARRIDAGLLAGGYEAPKLERLPLWKERIFAAVPQDHDLAATNAFAWQDLRHEQLLIRSFESGSAVYNFLLSRIGVDGRLPNVTRHVAARENILGLVGAGFGITFVPESQTAAAYPGVVFRPIAGDEALLSISAAWLAVNDNPALRRFLSVLRQARPA</sequence>
<dbReference type="InterPro" id="IPR036390">
    <property type="entry name" value="WH_DNA-bd_sf"/>
</dbReference>
<dbReference type="InterPro" id="IPR036388">
    <property type="entry name" value="WH-like_DNA-bd_sf"/>
</dbReference>
<evidence type="ECO:0000256" key="4">
    <source>
        <dbReference type="ARBA" id="ARBA00023163"/>
    </source>
</evidence>
<comment type="similarity">
    <text evidence="1">Belongs to the LysR transcriptional regulatory family.</text>
</comment>
<gene>
    <name evidence="6" type="ORF">BWR60_28225</name>
</gene>
<keyword evidence="7" id="KW-1185">Reference proteome</keyword>
<dbReference type="PRINTS" id="PR00039">
    <property type="entry name" value="HTHLYSR"/>
</dbReference>
<dbReference type="SUPFAM" id="SSF53850">
    <property type="entry name" value="Periplasmic binding protein-like II"/>
    <property type="match status" value="1"/>
</dbReference>
<dbReference type="PANTHER" id="PTHR30346">
    <property type="entry name" value="TRANSCRIPTIONAL DUAL REGULATOR HCAR-RELATED"/>
    <property type="match status" value="1"/>
</dbReference>
<proteinExistence type="inferred from homology"/>
<protein>
    <recommendedName>
        <fullName evidence="5">HTH lysR-type domain-containing protein</fullName>
    </recommendedName>
</protein>
<dbReference type="GO" id="GO:0003677">
    <property type="term" value="F:DNA binding"/>
    <property type="evidence" value="ECO:0007669"/>
    <property type="project" value="UniProtKB-KW"/>
</dbReference>
<feature type="domain" description="HTH lysR-type" evidence="5">
    <location>
        <begin position="4"/>
        <end position="61"/>
    </location>
</feature>
<dbReference type="Pfam" id="PF00126">
    <property type="entry name" value="HTH_1"/>
    <property type="match status" value="1"/>
</dbReference>
<dbReference type="GO" id="GO:0032993">
    <property type="term" value="C:protein-DNA complex"/>
    <property type="evidence" value="ECO:0007669"/>
    <property type="project" value="TreeGrafter"/>
</dbReference>
<comment type="caution">
    <text evidence="6">The sequence shown here is derived from an EMBL/GenBank/DDBJ whole genome shotgun (WGS) entry which is preliminary data.</text>
</comment>
<keyword evidence="3" id="KW-0238">DNA-binding</keyword>
<keyword evidence="4" id="KW-0804">Transcription</keyword>
<evidence type="ECO:0000256" key="1">
    <source>
        <dbReference type="ARBA" id="ARBA00009437"/>
    </source>
</evidence>
<dbReference type="Gene3D" id="3.40.190.10">
    <property type="entry name" value="Periplasmic binding protein-like II"/>
    <property type="match status" value="2"/>
</dbReference>
<dbReference type="GO" id="GO:0003700">
    <property type="term" value="F:DNA-binding transcription factor activity"/>
    <property type="evidence" value="ECO:0007669"/>
    <property type="project" value="InterPro"/>
</dbReference>
<dbReference type="SUPFAM" id="SSF46785">
    <property type="entry name" value="Winged helix' DNA-binding domain"/>
    <property type="match status" value="1"/>
</dbReference>
<dbReference type="AlphaFoldDB" id="A0A211ZER8"/>
<dbReference type="RefSeq" id="WP_088155292.1">
    <property type="nucleotide sequence ID" value="NZ_NHON01000081.1"/>
</dbReference>
<dbReference type="CDD" id="cd08414">
    <property type="entry name" value="PBP2_LTTR_aromatics_like"/>
    <property type="match status" value="1"/>
</dbReference>
<reference evidence="7" key="1">
    <citation type="submission" date="2017-05" db="EMBL/GenBank/DDBJ databases">
        <authorList>
            <person name="Macchi M."/>
            <person name="Festa S."/>
            <person name="Coppotelli B.M."/>
            <person name="Morelli I.S."/>
        </authorList>
    </citation>
    <scope>NUCLEOTIDE SEQUENCE [LARGE SCALE GENOMIC DNA]</scope>
    <source>
        <strain evidence="7">I</strain>
    </source>
</reference>
<dbReference type="PROSITE" id="PS50931">
    <property type="entry name" value="HTH_LYSR"/>
    <property type="match status" value="1"/>
</dbReference>
<dbReference type="EMBL" id="NHON01000081">
    <property type="protein sequence ID" value="OWJ63733.1"/>
    <property type="molecule type" value="Genomic_DNA"/>
</dbReference>
<dbReference type="OrthoDB" id="7282659at2"/>
<dbReference type="FunFam" id="1.10.10.10:FF:000001">
    <property type="entry name" value="LysR family transcriptional regulator"/>
    <property type="match status" value="1"/>
</dbReference>
<dbReference type="InterPro" id="IPR005119">
    <property type="entry name" value="LysR_subst-bd"/>
</dbReference>
<evidence type="ECO:0000259" key="5">
    <source>
        <dbReference type="PROSITE" id="PS50931"/>
    </source>
</evidence>
<organism evidence="6 7">
    <name type="scientific">Inquilinus limosus</name>
    <dbReference type="NCBI Taxonomy" id="171674"/>
    <lineage>
        <taxon>Bacteria</taxon>
        <taxon>Pseudomonadati</taxon>
        <taxon>Pseudomonadota</taxon>
        <taxon>Alphaproteobacteria</taxon>
        <taxon>Rhodospirillales</taxon>
        <taxon>Rhodospirillaceae</taxon>
        <taxon>Inquilinus</taxon>
    </lineage>
</organism>
<dbReference type="Pfam" id="PF03466">
    <property type="entry name" value="LysR_substrate"/>
    <property type="match status" value="1"/>
</dbReference>
<dbReference type="InterPro" id="IPR000847">
    <property type="entry name" value="LysR_HTH_N"/>
</dbReference>
<name>A0A211ZER8_9PROT</name>
<accession>A0A211ZER8</accession>
<evidence type="ECO:0000256" key="2">
    <source>
        <dbReference type="ARBA" id="ARBA00023015"/>
    </source>
</evidence>
<keyword evidence="2" id="KW-0805">Transcription regulation</keyword>